<evidence type="ECO:0000313" key="3">
    <source>
        <dbReference type="Proteomes" id="UP000828251"/>
    </source>
</evidence>
<evidence type="ECO:0000259" key="1">
    <source>
        <dbReference type="Pfam" id="PF13456"/>
    </source>
</evidence>
<gene>
    <name evidence="2" type="ORF">J1N35_003797</name>
</gene>
<dbReference type="PANTHER" id="PTHR47723:SF24">
    <property type="entry name" value="RNASE H TYPE-1 DOMAIN-CONTAINING PROTEIN"/>
    <property type="match status" value="1"/>
</dbReference>
<reference evidence="2 3" key="1">
    <citation type="journal article" date="2021" name="Plant Biotechnol. J.">
        <title>Multi-omics assisted identification of the key and species-specific regulatory components of drought-tolerant mechanisms in Gossypium stocksii.</title>
        <authorList>
            <person name="Yu D."/>
            <person name="Ke L."/>
            <person name="Zhang D."/>
            <person name="Wu Y."/>
            <person name="Sun Y."/>
            <person name="Mei J."/>
            <person name="Sun J."/>
            <person name="Sun Y."/>
        </authorList>
    </citation>
    <scope>NUCLEOTIDE SEQUENCE [LARGE SCALE GENOMIC DNA]</scope>
    <source>
        <strain evidence="3">cv. E1</strain>
        <tissue evidence="2">Leaf</tissue>
    </source>
</reference>
<dbReference type="CDD" id="cd06222">
    <property type="entry name" value="RNase_H_like"/>
    <property type="match status" value="1"/>
</dbReference>
<keyword evidence="3" id="KW-1185">Reference proteome</keyword>
<organism evidence="2 3">
    <name type="scientific">Gossypium stocksii</name>
    <dbReference type="NCBI Taxonomy" id="47602"/>
    <lineage>
        <taxon>Eukaryota</taxon>
        <taxon>Viridiplantae</taxon>
        <taxon>Streptophyta</taxon>
        <taxon>Embryophyta</taxon>
        <taxon>Tracheophyta</taxon>
        <taxon>Spermatophyta</taxon>
        <taxon>Magnoliopsida</taxon>
        <taxon>eudicotyledons</taxon>
        <taxon>Gunneridae</taxon>
        <taxon>Pentapetalae</taxon>
        <taxon>rosids</taxon>
        <taxon>malvids</taxon>
        <taxon>Malvales</taxon>
        <taxon>Malvaceae</taxon>
        <taxon>Malvoideae</taxon>
        <taxon>Gossypium</taxon>
    </lineage>
</organism>
<dbReference type="AlphaFoldDB" id="A0A9D3WBL9"/>
<dbReference type="GO" id="GO:0004523">
    <property type="term" value="F:RNA-DNA hybrid ribonuclease activity"/>
    <property type="evidence" value="ECO:0007669"/>
    <property type="project" value="InterPro"/>
</dbReference>
<comment type="caution">
    <text evidence="2">The sequence shown here is derived from an EMBL/GenBank/DDBJ whole genome shotgun (WGS) entry which is preliminary data.</text>
</comment>
<dbReference type="GO" id="GO:0003676">
    <property type="term" value="F:nucleic acid binding"/>
    <property type="evidence" value="ECO:0007669"/>
    <property type="project" value="InterPro"/>
</dbReference>
<protein>
    <recommendedName>
        <fullName evidence="1">RNase H type-1 domain-containing protein</fullName>
    </recommendedName>
</protein>
<dbReference type="OrthoDB" id="978287at2759"/>
<dbReference type="EMBL" id="JAIQCV010000002">
    <property type="protein sequence ID" value="KAH1120637.1"/>
    <property type="molecule type" value="Genomic_DNA"/>
</dbReference>
<evidence type="ECO:0000313" key="2">
    <source>
        <dbReference type="EMBL" id="KAH1120637.1"/>
    </source>
</evidence>
<dbReference type="InterPro" id="IPR044730">
    <property type="entry name" value="RNase_H-like_dom_plant"/>
</dbReference>
<dbReference type="Proteomes" id="UP000828251">
    <property type="component" value="Unassembled WGS sequence"/>
</dbReference>
<accession>A0A9D3WBL9</accession>
<sequence>MVDQDKFQSCQNGSTNRDCHAFIKWVAMMRCVCRMIWKNSNHFVFKDAHHGSNKDQLASSLAWAHNLQVSIPKHNDIVQYDPCESWRPPQNGWIKLNSEASMDFDTKGAASGGVLRDSNACWIVGYAKCLGFAGIFQAAARSLLEGLISAQNRRFRKIEVECDHALLIRMMCSSHASSHATNSGFM</sequence>
<proteinExistence type="predicted"/>
<dbReference type="InterPro" id="IPR053151">
    <property type="entry name" value="RNase_H-like"/>
</dbReference>
<feature type="domain" description="RNase H type-1" evidence="1">
    <location>
        <begin position="97"/>
        <end position="177"/>
    </location>
</feature>
<dbReference type="PANTHER" id="PTHR47723">
    <property type="entry name" value="OS05G0353850 PROTEIN"/>
    <property type="match status" value="1"/>
</dbReference>
<name>A0A9D3WBL9_9ROSI</name>
<dbReference type="Pfam" id="PF13456">
    <property type="entry name" value="RVT_3"/>
    <property type="match status" value="1"/>
</dbReference>
<dbReference type="InterPro" id="IPR002156">
    <property type="entry name" value="RNaseH_domain"/>
</dbReference>